<dbReference type="Pfam" id="PF03466">
    <property type="entry name" value="LysR_substrate"/>
    <property type="match status" value="1"/>
</dbReference>
<dbReference type="SUPFAM" id="SSF53850">
    <property type="entry name" value="Periplasmic binding protein-like II"/>
    <property type="match status" value="1"/>
</dbReference>
<keyword evidence="4" id="KW-0804">Transcription</keyword>
<dbReference type="FunFam" id="1.10.10.10:FF:000001">
    <property type="entry name" value="LysR family transcriptional regulator"/>
    <property type="match status" value="1"/>
</dbReference>
<dbReference type="Pfam" id="PF00126">
    <property type="entry name" value="HTH_1"/>
    <property type="match status" value="1"/>
</dbReference>
<evidence type="ECO:0000256" key="3">
    <source>
        <dbReference type="ARBA" id="ARBA00023125"/>
    </source>
</evidence>
<comment type="caution">
    <text evidence="6">The sequence shown here is derived from an EMBL/GenBank/DDBJ whole genome shotgun (WGS) entry which is preliminary data.</text>
</comment>
<keyword evidence="2" id="KW-0805">Transcription regulation</keyword>
<dbReference type="InterPro" id="IPR036390">
    <property type="entry name" value="WH_DNA-bd_sf"/>
</dbReference>
<dbReference type="GO" id="GO:0003700">
    <property type="term" value="F:DNA-binding transcription factor activity"/>
    <property type="evidence" value="ECO:0007669"/>
    <property type="project" value="InterPro"/>
</dbReference>
<reference evidence="6 7" key="1">
    <citation type="submission" date="2018-12" db="EMBL/GenBank/DDBJ databases">
        <title>The Draft Genome Sequence of the Soil Bacterium Pedobacter tournemirensis R1.</title>
        <authorList>
            <person name="He J."/>
        </authorList>
    </citation>
    <scope>NUCLEOTIDE SEQUENCE [LARGE SCALE GENOMIC DNA]</scope>
    <source>
        <strain evidence="6 7">R1</strain>
    </source>
</reference>
<proteinExistence type="inferred from homology"/>
<feature type="domain" description="HTH lysR-type" evidence="5">
    <location>
        <begin position="6"/>
        <end position="58"/>
    </location>
</feature>
<evidence type="ECO:0000259" key="5">
    <source>
        <dbReference type="PROSITE" id="PS50931"/>
    </source>
</evidence>
<dbReference type="PROSITE" id="PS50931">
    <property type="entry name" value="HTH_LYSR"/>
    <property type="match status" value="1"/>
</dbReference>
<dbReference type="PRINTS" id="PR00039">
    <property type="entry name" value="HTHLYSR"/>
</dbReference>
<dbReference type="InterPro" id="IPR036388">
    <property type="entry name" value="WH-like_DNA-bd_sf"/>
</dbReference>
<dbReference type="InterPro" id="IPR005119">
    <property type="entry name" value="LysR_subst-bd"/>
</dbReference>
<evidence type="ECO:0000256" key="2">
    <source>
        <dbReference type="ARBA" id="ARBA00023015"/>
    </source>
</evidence>
<keyword evidence="3" id="KW-0238">DNA-binding</keyword>
<dbReference type="SUPFAM" id="SSF46785">
    <property type="entry name" value="Winged helix' DNA-binding domain"/>
    <property type="match status" value="1"/>
</dbReference>
<evidence type="ECO:0000313" key="7">
    <source>
        <dbReference type="Proteomes" id="UP000290848"/>
    </source>
</evidence>
<dbReference type="NCBIfam" id="NF040786">
    <property type="entry name" value="LysR_Sec_metab"/>
    <property type="match status" value="1"/>
</dbReference>
<sequence>MADFRLEVFHTVARRLSFTKAAHELFITQPAVTKHIRELEEQYKVRLFERNGNRIKLTKAGEVLFSHCEHLFDIYRKIEFEMNALVNRQTGILRIGASTTISQYVIPPLLAGFHQKFPDIKITLTNGNTETIENALIHKEIDLGLIEGETKNQQISYSEFIKDEIVLVCRKDHALTRQGEISINQLKDYPFIIRERGSGTLEVIEHALQIIGIKLDDLDIQMQLGTTEAIKSYLLNSDCIAFMSVYAVSKELNTGDIRIIDVAGTDISRFFYLIHLQGKADGLSEMFIRYARHAHNLK</sequence>
<dbReference type="InterPro" id="IPR047788">
    <property type="entry name" value="LysR-like_Sec_metab"/>
</dbReference>
<dbReference type="RefSeq" id="WP_128768979.1">
    <property type="nucleotide sequence ID" value="NZ_RXOC01000004.1"/>
</dbReference>
<evidence type="ECO:0000313" key="6">
    <source>
        <dbReference type="EMBL" id="RXF70674.1"/>
    </source>
</evidence>
<evidence type="ECO:0000256" key="4">
    <source>
        <dbReference type="ARBA" id="ARBA00023163"/>
    </source>
</evidence>
<gene>
    <name evidence="6" type="ORF">EKH83_08530</name>
</gene>
<dbReference type="PANTHER" id="PTHR30126:SF39">
    <property type="entry name" value="HTH-TYPE TRANSCRIPTIONAL REGULATOR CYSL"/>
    <property type="match status" value="1"/>
</dbReference>
<name>A0A4Q0MBW4_9SPHI</name>
<evidence type="ECO:0000256" key="1">
    <source>
        <dbReference type="ARBA" id="ARBA00009437"/>
    </source>
</evidence>
<dbReference type="Proteomes" id="UP000290848">
    <property type="component" value="Unassembled WGS sequence"/>
</dbReference>
<comment type="similarity">
    <text evidence="1">Belongs to the LysR transcriptional regulatory family.</text>
</comment>
<dbReference type="EMBL" id="RXOC01000004">
    <property type="protein sequence ID" value="RXF70674.1"/>
    <property type="molecule type" value="Genomic_DNA"/>
</dbReference>
<accession>A0A4Q0MBW4</accession>
<dbReference type="GO" id="GO:0000976">
    <property type="term" value="F:transcription cis-regulatory region binding"/>
    <property type="evidence" value="ECO:0007669"/>
    <property type="project" value="TreeGrafter"/>
</dbReference>
<dbReference type="AlphaFoldDB" id="A0A4Q0MBW4"/>
<dbReference type="CDD" id="cd08420">
    <property type="entry name" value="PBP2_CysL_like"/>
    <property type="match status" value="1"/>
</dbReference>
<dbReference type="PANTHER" id="PTHR30126">
    <property type="entry name" value="HTH-TYPE TRANSCRIPTIONAL REGULATOR"/>
    <property type="match status" value="1"/>
</dbReference>
<dbReference type="Gene3D" id="1.10.10.10">
    <property type="entry name" value="Winged helix-like DNA-binding domain superfamily/Winged helix DNA-binding domain"/>
    <property type="match status" value="1"/>
</dbReference>
<dbReference type="InterPro" id="IPR000847">
    <property type="entry name" value="LysR_HTH_N"/>
</dbReference>
<protein>
    <submittedName>
        <fullName evidence="6">LysR family transcriptional regulator</fullName>
    </submittedName>
</protein>
<organism evidence="6 7">
    <name type="scientific">Arcticibacter tournemirensis</name>
    <dbReference type="NCBI Taxonomy" id="699437"/>
    <lineage>
        <taxon>Bacteria</taxon>
        <taxon>Pseudomonadati</taxon>
        <taxon>Bacteroidota</taxon>
        <taxon>Sphingobacteriia</taxon>
        <taxon>Sphingobacteriales</taxon>
        <taxon>Sphingobacteriaceae</taxon>
        <taxon>Arcticibacter</taxon>
    </lineage>
</organism>
<dbReference type="Gene3D" id="3.40.190.290">
    <property type="match status" value="1"/>
</dbReference>